<evidence type="ECO:0000256" key="7">
    <source>
        <dbReference type="ARBA" id="ARBA00023306"/>
    </source>
</evidence>
<dbReference type="Pfam" id="PF04488">
    <property type="entry name" value="Gly_transf_sug"/>
    <property type="match status" value="1"/>
</dbReference>
<dbReference type="Pfam" id="PF04572">
    <property type="entry name" value="Gb3_synth"/>
    <property type="match status" value="1"/>
</dbReference>
<evidence type="ECO:0000256" key="3">
    <source>
        <dbReference type="ARBA" id="ARBA00022491"/>
    </source>
</evidence>
<feature type="domain" description="Retinoblastoma-associated protein A-box" evidence="9">
    <location>
        <begin position="51"/>
        <end position="190"/>
    </location>
</feature>
<dbReference type="InterPro" id="IPR024599">
    <property type="entry name" value="RB_N"/>
</dbReference>
<dbReference type="PANTHER" id="PTHR47213">
    <property type="entry name" value="OS07G0567300 PROTEIN"/>
    <property type="match status" value="1"/>
</dbReference>
<accession>A0AAP0PAS7</accession>
<dbReference type="InterPro" id="IPR007652">
    <property type="entry name" value="A1-4-GlycosylTfrase_dom"/>
</dbReference>
<evidence type="ECO:0000256" key="8">
    <source>
        <dbReference type="SAM" id="MobiDB-lite"/>
    </source>
</evidence>
<sequence>MSASKGTAINLPDYLRFGWLLFLALRVHSFSRFKDLVTCTNGLVSILVTTSPLSPSRSPASAANGSLPGVKMPSTPVTTAMTTAKAHIILEAIFSRRSLGERCIAGSLQSTNLMDSIWAEQRRTEALKLYYRVLEAMSELVLATHKTVTMLFPVVLERTGITAFDLRPNGDIRSPKRACHDLRSALVERNSFTSPAKDRLLALNGLKSKLPQAALQSVFASPTQPNPAAGGETCAETGINIFFSKRTALFFNRHIDQIILCSVYGVAKISQLNLTFREIVYNYRKQPQCKPQVFRSVLVDGSSTRHSGGHVLDPLAYAILTFESFLGELSLTALQLFLQMDALISHSSRSYYACVGESTHAYRSPSKDLTAINDRLNGKKVNSRLNFDDVERDIKVSLDLSQSNEIARYLLVGGAAASGTIREGWGEWFDKKGDFLRRDRMFKSNLELLNPMNNMLLQDPDTVGLTVLTRGDKLMQKAMLNEFRKLPFSVKNRFGAADGGNGGDGSTRGQRNEVKGSVRRTLDDNGGDGKESKDVVSGFDSSNFSRIERNVENGGLDNGSMKEVERLSYERRRAAALRANNVMDAEKVDKLLPNGFGRRSRVRGKVGEVRLETSGPVYADGKRWGYFPGLLPHLPFSRFMEEFFRLGKCEMKVFMVWNSPPWMFGVRHQRGLESLLYHHPDACVVVFSETLELDFFKDFVKDGYKVSVAMPNLDELLKNTPTHAFASLWFEWRKTKFYPTHYSELVRLAVLHMYGGMYLDFDVIVMKPLLSLHNSVGLENLFDNSSLNGAVMTFEKNSPFILECLKEFYATYDDTQLRWNGADLLTRVVGKFLNGEKNSENQIGIKMQPSSMFFPIDRRSITRYFAAPTDDAERDLQENLFRKILDESFTFHFWNSITSTLVPEPGSLVARLLNQHCMRCLDTL</sequence>
<proteinExistence type="inferred from homology"/>
<evidence type="ECO:0000256" key="4">
    <source>
        <dbReference type="ARBA" id="ARBA00023015"/>
    </source>
</evidence>
<keyword evidence="5" id="KW-0804">Transcription</keyword>
<dbReference type="InterPro" id="IPR029044">
    <property type="entry name" value="Nucleotide-diphossugar_trans"/>
</dbReference>
<reference evidence="10 11" key="1">
    <citation type="submission" date="2024-01" db="EMBL/GenBank/DDBJ databases">
        <title>Genome assemblies of Stephania.</title>
        <authorList>
            <person name="Yang L."/>
        </authorList>
    </citation>
    <scope>NUCLEOTIDE SEQUENCE [LARGE SCALE GENOMIC DNA]</scope>
    <source>
        <strain evidence="10">JXDWG</strain>
        <tissue evidence="10">Leaf</tissue>
    </source>
</reference>
<dbReference type="Pfam" id="PF01857">
    <property type="entry name" value="RB_B"/>
    <property type="match status" value="1"/>
</dbReference>
<dbReference type="EMBL" id="JBBNAG010000005">
    <property type="protein sequence ID" value="KAK9133916.1"/>
    <property type="molecule type" value="Genomic_DNA"/>
</dbReference>
<organism evidence="10 11">
    <name type="scientific">Stephania cephalantha</name>
    <dbReference type="NCBI Taxonomy" id="152367"/>
    <lineage>
        <taxon>Eukaryota</taxon>
        <taxon>Viridiplantae</taxon>
        <taxon>Streptophyta</taxon>
        <taxon>Embryophyta</taxon>
        <taxon>Tracheophyta</taxon>
        <taxon>Spermatophyta</taxon>
        <taxon>Magnoliopsida</taxon>
        <taxon>Ranunculales</taxon>
        <taxon>Menispermaceae</taxon>
        <taxon>Menispermoideae</taxon>
        <taxon>Cissampelideae</taxon>
        <taxon>Stephania</taxon>
    </lineage>
</organism>
<keyword evidence="4" id="KW-0805">Transcription regulation</keyword>
<dbReference type="AlphaFoldDB" id="A0AAP0PAS7"/>
<feature type="compositionally biased region" description="Basic and acidic residues" evidence="8">
    <location>
        <begin position="510"/>
        <end position="534"/>
    </location>
</feature>
<gene>
    <name evidence="10" type="ORF">Scep_013444</name>
</gene>
<keyword evidence="11" id="KW-1185">Reference proteome</keyword>
<dbReference type="PANTHER" id="PTHR47213:SF1">
    <property type="entry name" value="OS07G0567300 PROTEIN"/>
    <property type="match status" value="1"/>
</dbReference>
<evidence type="ECO:0000256" key="5">
    <source>
        <dbReference type="ARBA" id="ARBA00023163"/>
    </source>
</evidence>
<dbReference type="GO" id="GO:0005634">
    <property type="term" value="C:nucleus"/>
    <property type="evidence" value="ECO:0007669"/>
    <property type="project" value="UniProtKB-SubCell"/>
</dbReference>
<comment type="subcellular location">
    <subcellularLocation>
        <location evidence="1">Nucleus</location>
    </subcellularLocation>
</comment>
<keyword evidence="6" id="KW-0539">Nucleus</keyword>
<dbReference type="InterPro" id="IPR036915">
    <property type="entry name" value="Cyclin-like_sf"/>
</dbReference>
<dbReference type="GO" id="GO:0051726">
    <property type="term" value="P:regulation of cell cycle"/>
    <property type="evidence" value="ECO:0007669"/>
    <property type="project" value="InterPro"/>
</dbReference>
<feature type="region of interest" description="Disordered" evidence="8">
    <location>
        <begin position="497"/>
        <end position="537"/>
    </location>
</feature>
<dbReference type="InterPro" id="IPR002719">
    <property type="entry name" value="RB_B"/>
</dbReference>
<dbReference type="InterPro" id="IPR007577">
    <property type="entry name" value="GlycoTrfase_DXD_sugar-bd_CS"/>
</dbReference>
<evidence type="ECO:0000256" key="6">
    <source>
        <dbReference type="ARBA" id="ARBA00023242"/>
    </source>
</evidence>
<evidence type="ECO:0000313" key="10">
    <source>
        <dbReference type="EMBL" id="KAK9133916.1"/>
    </source>
</evidence>
<dbReference type="SUPFAM" id="SSF53448">
    <property type="entry name" value="Nucleotide-diphospho-sugar transferases"/>
    <property type="match status" value="1"/>
</dbReference>
<dbReference type="Gene3D" id="1.10.472.10">
    <property type="entry name" value="Cyclin-like"/>
    <property type="match status" value="1"/>
</dbReference>
<evidence type="ECO:0000256" key="1">
    <source>
        <dbReference type="ARBA" id="ARBA00004123"/>
    </source>
</evidence>
<dbReference type="InterPro" id="IPR044789">
    <property type="entry name" value="Put_A1-4-GlycosylTfrase_plant"/>
</dbReference>
<comment type="similarity">
    <text evidence="2">Belongs to the retinoblastoma protein (RB) family.</text>
</comment>
<dbReference type="SUPFAM" id="SSF47954">
    <property type="entry name" value="Cyclin-like"/>
    <property type="match status" value="2"/>
</dbReference>
<keyword evidence="3" id="KW-0678">Repressor</keyword>
<dbReference type="Pfam" id="PF11934">
    <property type="entry name" value="DUF3452"/>
    <property type="match status" value="1"/>
</dbReference>
<comment type="caution">
    <text evidence="10">The sequence shown here is derived from an EMBL/GenBank/DDBJ whole genome shotgun (WGS) entry which is preliminary data.</text>
</comment>
<dbReference type="Gene3D" id="3.90.550.20">
    <property type="match status" value="1"/>
</dbReference>
<evidence type="ECO:0000259" key="9">
    <source>
        <dbReference type="SMART" id="SM01368"/>
    </source>
</evidence>
<dbReference type="SMART" id="SM01368">
    <property type="entry name" value="RB_A"/>
    <property type="match status" value="1"/>
</dbReference>
<keyword evidence="7" id="KW-0131">Cell cycle</keyword>
<feature type="compositionally biased region" description="Gly residues" evidence="8">
    <location>
        <begin position="497"/>
        <end position="506"/>
    </location>
</feature>
<evidence type="ECO:0000313" key="11">
    <source>
        <dbReference type="Proteomes" id="UP001419268"/>
    </source>
</evidence>
<name>A0AAP0PAS7_9MAGN</name>
<dbReference type="InterPro" id="IPR002720">
    <property type="entry name" value="RB_A"/>
</dbReference>
<dbReference type="Proteomes" id="UP001419268">
    <property type="component" value="Unassembled WGS sequence"/>
</dbReference>
<protein>
    <recommendedName>
        <fullName evidence="9">Retinoblastoma-associated protein A-box domain-containing protein</fullName>
    </recommendedName>
</protein>
<evidence type="ECO:0000256" key="2">
    <source>
        <dbReference type="ARBA" id="ARBA00009475"/>
    </source>
</evidence>